<feature type="transmembrane region" description="Helical" evidence="1">
    <location>
        <begin position="7"/>
        <end position="30"/>
    </location>
</feature>
<accession>A0ABV7IE32</accession>
<dbReference type="InterPro" id="IPR018719">
    <property type="entry name" value="DUF2243_membrane"/>
</dbReference>
<dbReference type="Pfam" id="PF10002">
    <property type="entry name" value="DUF2243"/>
    <property type="match status" value="1"/>
</dbReference>
<dbReference type="Proteomes" id="UP001595557">
    <property type="component" value="Unassembled WGS sequence"/>
</dbReference>
<sequence length="250" mass="26783">MADRSWIMAGATLGFALGGFFDGILLHQILQWHHLLSLVPAVTELRTQVMWDGYFHALMYGIAALGLWLLWRTGRGSPLPGRGLAGAALIGFGAWHVVDTLLSHWILGIHRIKVDSPNPLFWDLLWLVVFGLLPAALGLRLLRGTGGGLSRRGSRVAGLFLSLVTLGAGAIALRPPPDQPLTAAVFRQSLGQAGIDAVLKEAGAELVWTDGNGVVLIDLPQGRKWHLYRRGALLVSGAGLPPGCFSWSAA</sequence>
<gene>
    <name evidence="2" type="ORF">ACFOD7_12475</name>
</gene>
<reference evidence="3" key="1">
    <citation type="journal article" date="2019" name="Int. J. Syst. Evol. Microbiol.">
        <title>The Global Catalogue of Microorganisms (GCM) 10K type strain sequencing project: providing services to taxonomists for standard genome sequencing and annotation.</title>
        <authorList>
            <consortium name="The Broad Institute Genomics Platform"/>
            <consortium name="The Broad Institute Genome Sequencing Center for Infectious Disease"/>
            <person name="Wu L."/>
            <person name="Ma J."/>
        </authorList>
    </citation>
    <scope>NUCLEOTIDE SEQUENCE [LARGE SCALE GENOMIC DNA]</scope>
    <source>
        <strain evidence="3">KCTC 52239</strain>
    </source>
</reference>
<feature type="transmembrane region" description="Helical" evidence="1">
    <location>
        <begin position="53"/>
        <end position="71"/>
    </location>
</feature>
<keyword evidence="1" id="KW-1133">Transmembrane helix</keyword>
<evidence type="ECO:0000256" key="1">
    <source>
        <dbReference type="SAM" id="Phobius"/>
    </source>
</evidence>
<keyword evidence="1" id="KW-0812">Transmembrane</keyword>
<feature type="transmembrane region" description="Helical" evidence="1">
    <location>
        <begin position="83"/>
        <end position="107"/>
    </location>
</feature>
<protein>
    <submittedName>
        <fullName evidence="2">DUF2243 domain-containing protein</fullName>
    </submittedName>
</protein>
<proteinExistence type="predicted"/>
<keyword evidence="1" id="KW-0472">Membrane</keyword>
<keyword evidence="3" id="KW-1185">Reference proteome</keyword>
<feature type="transmembrane region" description="Helical" evidence="1">
    <location>
        <begin position="119"/>
        <end position="142"/>
    </location>
</feature>
<dbReference type="EMBL" id="JBHRTE010000049">
    <property type="protein sequence ID" value="MFC3168864.1"/>
    <property type="molecule type" value="Genomic_DNA"/>
</dbReference>
<feature type="transmembrane region" description="Helical" evidence="1">
    <location>
        <begin position="154"/>
        <end position="173"/>
    </location>
</feature>
<evidence type="ECO:0000313" key="2">
    <source>
        <dbReference type="EMBL" id="MFC3168864.1"/>
    </source>
</evidence>
<dbReference type="RefSeq" id="WP_207464300.1">
    <property type="nucleotide sequence ID" value="NZ_JAFNAW010000001.1"/>
</dbReference>
<evidence type="ECO:0000313" key="3">
    <source>
        <dbReference type="Proteomes" id="UP001595557"/>
    </source>
</evidence>
<name>A0ABV7IE32_9RHOB</name>
<organism evidence="2 3">
    <name type="scientific">Paracoccus fontiphilus</name>
    <dbReference type="NCBI Taxonomy" id="1815556"/>
    <lineage>
        <taxon>Bacteria</taxon>
        <taxon>Pseudomonadati</taxon>
        <taxon>Pseudomonadota</taxon>
        <taxon>Alphaproteobacteria</taxon>
        <taxon>Rhodobacterales</taxon>
        <taxon>Paracoccaceae</taxon>
        <taxon>Paracoccus</taxon>
    </lineage>
</organism>
<comment type="caution">
    <text evidence="2">The sequence shown here is derived from an EMBL/GenBank/DDBJ whole genome shotgun (WGS) entry which is preliminary data.</text>
</comment>